<protein>
    <submittedName>
        <fullName evidence="5">Uncharacterized protein</fullName>
    </submittedName>
</protein>
<keyword evidence="6" id="KW-1185">Reference proteome</keyword>
<organism evidence="5 6">
    <name type="scientific">Musa balbisiana</name>
    <name type="common">Banana</name>
    <dbReference type="NCBI Taxonomy" id="52838"/>
    <lineage>
        <taxon>Eukaryota</taxon>
        <taxon>Viridiplantae</taxon>
        <taxon>Streptophyta</taxon>
        <taxon>Embryophyta</taxon>
        <taxon>Tracheophyta</taxon>
        <taxon>Spermatophyta</taxon>
        <taxon>Magnoliopsida</taxon>
        <taxon>Liliopsida</taxon>
        <taxon>Zingiberales</taxon>
        <taxon>Musaceae</taxon>
        <taxon>Musa</taxon>
    </lineage>
</organism>
<feature type="transmembrane region" description="Helical" evidence="4">
    <location>
        <begin position="220"/>
        <end position="243"/>
    </location>
</feature>
<accession>A0A4S8JYL5</accession>
<evidence type="ECO:0000256" key="1">
    <source>
        <dbReference type="ARBA" id="ARBA00022980"/>
    </source>
</evidence>
<name>A0A4S8JYL5_MUSBA</name>
<dbReference type="AlphaFoldDB" id="A0A4S8JYL5"/>
<keyword evidence="4" id="KW-1133">Transmembrane helix</keyword>
<evidence type="ECO:0000256" key="2">
    <source>
        <dbReference type="ARBA" id="ARBA00023274"/>
    </source>
</evidence>
<keyword evidence="4" id="KW-0812">Transmembrane</keyword>
<dbReference type="EMBL" id="PYDT01000003">
    <property type="protein sequence ID" value="THU67429.1"/>
    <property type="molecule type" value="Genomic_DNA"/>
</dbReference>
<dbReference type="InterPro" id="IPR005707">
    <property type="entry name" value="Ribosomal_uS2_euk/arc"/>
</dbReference>
<dbReference type="InterPro" id="IPR023591">
    <property type="entry name" value="Ribosomal_uS2_flav_dom_sf"/>
</dbReference>
<evidence type="ECO:0000256" key="4">
    <source>
        <dbReference type="SAM" id="Phobius"/>
    </source>
</evidence>
<feature type="transmembrane region" description="Helical" evidence="4">
    <location>
        <begin position="181"/>
        <end position="200"/>
    </location>
</feature>
<evidence type="ECO:0000313" key="6">
    <source>
        <dbReference type="Proteomes" id="UP000317650"/>
    </source>
</evidence>
<sequence length="301" mass="34272">MGCNHGGDDGSLTEGAGHPDDARGQRPHRRQELQLPDGAIRLQEKIRRVIVAMENPQDIIVRPARRYGQRAVLKFAQYTGAHPMLGGTPLEPSLINFKLLSPIKESALGNIPTIAFCDTDSLMRYVDIGIPANNKGKPHIDCLFWLLTRMVLQMRGTIASGCKWEVMGSLKRPKGRKRLKLLWHLNMVLLLSTLVWYQLISGRPSNGHLIWELCLLFLKHLVLIGPLIKQALWLLTVGMQQLFRSRVYLQSYRQDPSWLPRWSQIMLDPQGVRKVNGGFPAILMMEIILFQTKKKFLDLDL</sequence>
<keyword evidence="4" id="KW-0472">Membrane</keyword>
<gene>
    <name evidence="5" type="ORF">C4D60_Mb05t24540</name>
</gene>
<evidence type="ECO:0000313" key="5">
    <source>
        <dbReference type="EMBL" id="THU67429.1"/>
    </source>
</evidence>
<feature type="region of interest" description="Disordered" evidence="3">
    <location>
        <begin position="1"/>
        <end position="37"/>
    </location>
</feature>
<dbReference type="GO" id="GO:0006412">
    <property type="term" value="P:translation"/>
    <property type="evidence" value="ECO:0007669"/>
    <property type="project" value="InterPro"/>
</dbReference>
<proteinExistence type="predicted"/>
<keyword evidence="1" id="KW-0689">Ribosomal protein</keyword>
<keyword evidence="2" id="KW-0687">Ribonucleoprotein</keyword>
<dbReference type="GO" id="GO:0015935">
    <property type="term" value="C:small ribosomal subunit"/>
    <property type="evidence" value="ECO:0007669"/>
    <property type="project" value="InterPro"/>
</dbReference>
<dbReference type="GO" id="GO:0003735">
    <property type="term" value="F:structural constituent of ribosome"/>
    <property type="evidence" value="ECO:0007669"/>
    <property type="project" value="InterPro"/>
</dbReference>
<reference evidence="5 6" key="1">
    <citation type="journal article" date="2019" name="Nat. Plants">
        <title>Genome sequencing of Musa balbisiana reveals subgenome evolution and function divergence in polyploid bananas.</title>
        <authorList>
            <person name="Yao X."/>
        </authorList>
    </citation>
    <scope>NUCLEOTIDE SEQUENCE [LARGE SCALE GENOMIC DNA]</scope>
    <source>
        <strain evidence="6">cv. DH-PKW</strain>
        <tissue evidence="5">Leaves</tissue>
    </source>
</reference>
<dbReference type="STRING" id="52838.A0A4S8JYL5"/>
<dbReference type="PANTHER" id="PTHR11489">
    <property type="entry name" value="40S RIBOSOMAL PROTEIN SA"/>
    <property type="match status" value="1"/>
</dbReference>
<dbReference type="Proteomes" id="UP000317650">
    <property type="component" value="Chromosome 5"/>
</dbReference>
<dbReference type="SUPFAM" id="SSF52313">
    <property type="entry name" value="Ribosomal protein S2"/>
    <property type="match status" value="1"/>
</dbReference>
<dbReference type="Gene3D" id="3.40.50.10490">
    <property type="entry name" value="Glucose-6-phosphate isomerase like protein, domain 1"/>
    <property type="match status" value="1"/>
</dbReference>
<comment type="caution">
    <text evidence="5">The sequence shown here is derived from an EMBL/GenBank/DDBJ whole genome shotgun (WGS) entry which is preliminary data.</text>
</comment>
<evidence type="ECO:0000256" key="3">
    <source>
        <dbReference type="SAM" id="MobiDB-lite"/>
    </source>
</evidence>